<accession>A0A9N8WLF6</accession>
<evidence type="ECO:0000256" key="3">
    <source>
        <dbReference type="SAM" id="MobiDB-lite"/>
    </source>
</evidence>
<dbReference type="Proteomes" id="UP000789572">
    <property type="component" value="Unassembled WGS sequence"/>
</dbReference>
<dbReference type="EMBL" id="CAJVPJ010000168">
    <property type="protein sequence ID" value="CAG8489468.1"/>
    <property type="molecule type" value="Genomic_DNA"/>
</dbReference>
<evidence type="ECO:0000259" key="6">
    <source>
        <dbReference type="PROSITE" id="PS50002"/>
    </source>
</evidence>
<organism evidence="7 8">
    <name type="scientific">Paraglomus occultum</name>
    <dbReference type="NCBI Taxonomy" id="144539"/>
    <lineage>
        <taxon>Eukaryota</taxon>
        <taxon>Fungi</taxon>
        <taxon>Fungi incertae sedis</taxon>
        <taxon>Mucoromycota</taxon>
        <taxon>Glomeromycotina</taxon>
        <taxon>Glomeromycetes</taxon>
        <taxon>Paraglomerales</taxon>
        <taxon>Paraglomeraceae</taxon>
        <taxon>Paraglomus</taxon>
    </lineage>
</organism>
<protein>
    <submittedName>
        <fullName evidence="7">8271_t:CDS:1</fullName>
    </submittedName>
</protein>
<feature type="region of interest" description="Disordered" evidence="3">
    <location>
        <begin position="53"/>
        <end position="101"/>
    </location>
</feature>
<keyword evidence="4" id="KW-0472">Membrane</keyword>
<keyword evidence="4" id="KW-0812">Transmembrane</keyword>
<dbReference type="SUPFAM" id="SSF50044">
    <property type="entry name" value="SH3-domain"/>
    <property type="match status" value="1"/>
</dbReference>
<feature type="compositionally biased region" description="Polar residues" evidence="3">
    <location>
        <begin position="64"/>
        <end position="73"/>
    </location>
</feature>
<feature type="domain" description="SH3" evidence="6">
    <location>
        <begin position="170"/>
        <end position="232"/>
    </location>
</feature>
<keyword evidence="5" id="KW-0732">Signal</keyword>
<keyword evidence="8" id="KW-1185">Reference proteome</keyword>
<dbReference type="OrthoDB" id="5340910at2759"/>
<evidence type="ECO:0000256" key="5">
    <source>
        <dbReference type="SAM" id="SignalP"/>
    </source>
</evidence>
<sequence>MRATSLLALIFLSTSFVSHQSIAAPASSPVSFGREFFRPRDFAQYGIQIDGHHTAKAIRRRDNPTTTTAKGNDTPTKAPTASTSAASTGAATNGTNPSSIYSDQPVPTGTLSTGAIAGLSVVAGIFVVGAIIFACVRKKKRDERTSAIVAKSAVAFEQQTHDYEKLEEPESLGTFTVVSTYTPNMDDELEIQPGDKVTVLVTYDDGWVQGVNETRDGAKGVFPRHCIDMDGKKTSTAYEKRSSSMNGFTSVNLN</sequence>
<evidence type="ECO:0000256" key="2">
    <source>
        <dbReference type="PROSITE-ProRule" id="PRU00192"/>
    </source>
</evidence>
<evidence type="ECO:0000256" key="4">
    <source>
        <dbReference type="SAM" id="Phobius"/>
    </source>
</evidence>
<reference evidence="7" key="1">
    <citation type="submission" date="2021-06" db="EMBL/GenBank/DDBJ databases">
        <authorList>
            <person name="Kallberg Y."/>
            <person name="Tangrot J."/>
            <person name="Rosling A."/>
        </authorList>
    </citation>
    <scope>NUCLEOTIDE SEQUENCE</scope>
    <source>
        <strain evidence="7">IA702</strain>
    </source>
</reference>
<feature type="compositionally biased region" description="Low complexity" evidence="3">
    <location>
        <begin position="74"/>
        <end position="97"/>
    </location>
</feature>
<dbReference type="PROSITE" id="PS50002">
    <property type="entry name" value="SH3"/>
    <property type="match status" value="1"/>
</dbReference>
<name>A0A9N8WLF6_9GLOM</name>
<feature type="signal peptide" evidence="5">
    <location>
        <begin position="1"/>
        <end position="19"/>
    </location>
</feature>
<keyword evidence="1 2" id="KW-0728">SH3 domain</keyword>
<gene>
    <name evidence="7" type="ORF">POCULU_LOCUS1987</name>
</gene>
<dbReference type="AlphaFoldDB" id="A0A9N8WLF6"/>
<keyword evidence="4" id="KW-1133">Transmembrane helix</keyword>
<evidence type="ECO:0000313" key="8">
    <source>
        <dbReference type="Proteomes" id="UP000789572"/>
    </source>
</evidence>
<dbReference type="InterPro" id="IPR036028">
    <property type="entry name" value="SH3-like_dom_sf"/>
</dbReference>
<dbReference type="SMART" id="SM00326">
    <property type="entry name" value="SH3"/>
    <property type="match status" value="1"/>
</dbReference>
<comment type="caution">
    <text evidence="7">The sequence shown here is derived from an EMBL/GenBank/DDBJ whole genome shotgun (WGS) entry which is preliminary data.</text>
</comment>
<proteinExistence type="predicted"/>
<feature type="chain" id="PRO_5040266402" evidence="5">
    <location>
        <begin position="20"/>
        <end position="254"/>
    </location>
</feature>
<dbReference type="Gene3D" id="2.30.30.40">
    <property type="entry name" value="SH3 Domains"/>
    <property type="match status" value="1"/>
</dbReference>
<evidence type="ECO:0000313" key="7">
    <source>
        <dbReference type="EMBL" id="CAG8489468.1"/>
    </source>
</evidence>
<dbReference type="InterPro" id="IPR001452">
    <property type="entry name" value="SH3_domain"/>
</dbReference>
<dbReference type="Pfam" id="PF14604">
    <property type="entry name" value="SH3_9"/>
    <property type="match status" value="1"/>
</dbReference>
<feature type="transmembrane region" description="Helical" evidence="4">
    <location>
        <begin position="115"/>
        <end position="136"/>
    </location>
</feature>
<evidence type="ECO:0000256" key="1">
    <source>
        <dbReference type="ARBA" id="ARBA00022443"/>
    </source>
</evidence>